<name>A0ABP6AIE3_9ACTN</name>
<organism evidence="3 4">
    <name type="scientific">Pilimelia columellifera subsp. columellifera</name>
    <dbReference type="NCBI Taxonomy" id="706583"/>
    <lineage>
        <taxon>Bacteria</taxon>
        <taxon>Bacillati</taxon>
        <taxon>Actinomycetota</taxon>
        <taxon>Actinomycetes</taxon>
        <taxon>Micromonosporales</taxon>
        <taxon>Micromonosporaceae</taxon>
        <taxon>Pilimelia</taxon>
    </lineage>
</organism>
<dbReference type="RefSeq" id="WP_344168338.1">
    <property type="nucleotide sequence ID" value="NZ_BAAARY010000002.1"/>
</dbReference>
<feature type="domain" description="AB hydrolase-1" evidence="2">
    <location>
        <begin position="36"/>
        <end position="293"/>
    </location>
</feature>
<dbReference type="InterPro" id="IPR050471">
    <property type="entry name" value="AB_hydrolase"/>
</dbReference>
<dbReference type="InterPro" id="IPR000639">
    <property type="entry name" value="Epox_hydrolase-like"/>
</dbReference>
<dbReference type="InterPro" id="IPR029058">
    <property type="entry name" value="AB_hydrolase_fold"/>
</dbReference>
<dbReference type="EMBL" id="BAAARY010000002">
    <property type="protein sequence ID" value="GAA2514263.1"/>
    <property type="molecule type" value="Genomic_DNA"/>
</dbReference>
<comment type="caution">
    <text evidence="3">The sequence shown here is derived from an EMBL/GenBank/DDBJ whole genome shotgun (WGS) entry which is preliminary data.</text>
</comment>
<accession>A0ABP6AIE3</accession>
<evidence type="ECO:0000313" key="4">
    <source>
        <dbReference type="Proteomes" id="UP001499978"/>
    </source>
</evidence>
<dbReference type="Proteomes" id="UP001499978">
    <property type="component" value="Unassembled WGS sequence"/>
</dbReference>
<dbReference type="Pfam" id="PF12697">
    <property type="entry name" value="Abhydrolase_6"/>
    <property type="match status" value="1"/>
</dbReference>
<dbReference type="Gene3D" id="3.40.50.1820">
    <property type="entry name" value="alpha/beta hydrolase"/>
    <property type="match status" value="1"/>
</dbReference>
<dbReference type="PANTHER" id="PTHR43433">
    <property type="entry name" value="HYDROLASE, ALPHA/BETA FOLD FAMILY PROTEIN"/>
    <property type="match status" value="1"/>
</dbReference>
<dbReference type="InterPro" id="IPR000073">
    <property type="entry name" value="AB_hydrolase_1"/>
</dbReference>
<dbReference type="PANTHER" id="PTHR43433:SF1">
    <property type="entry name" value="BLL5160 PROTEIN"/>
    <property type="match status" value="1"/>
</dbReference>
<dbReference type="GO" id="GO:0016787">
    <property type="term" value="F:hydrolase activity"/>
    <property type="evidence" value="ECO:0007669"/>
    <property type="project" value="UniProtKB-KW"/>
</dbReference>
<keyword evidence="1" id="KW-0575">Peroxidase</keyword>
<sequence>MNRPPTPDEQITVRLRDGVRLHLEAHGPTDAAATAVLLHGWTLDRRIWHRQVTALTANAAAPLRVVAYDARGHGRSSPTNRRAATLEQLGDDLAEVIQTVAGEGPMVLVGHSLGGMTIMEYAAAHRAAFDATVGGVVMVSTTAEGHTHTEYGLPHPLSRIVRAIELSSTYVMARCGDVRPHRPLMQALRPGIRWLMFGDRYDPDDLHLACAAVAGSSLRSIGGFRASLGTQHRLDTLRGLPGLPAAVLVGDQDRITPPTCAQGIANALAGTRLVTCPGAGHMLMLERPDAVSDVIMDVALAALATGAGGASQAPFAA</sequence>
<reference evidence="4" key="1">
    <citation type="journal article" date="2019" name="Int. J. Syst. Evol. Microbiol.">
        <title>The Global Catalogue of Microorganisms (GCM) 10K type strain sequencing project: providing services to taxonomists for standard genome sequencing and annotation.</title>
        <authorList>
            <consortium name="The Broad Institute Genomics Platform"/>
            <consortium name="The Broad Institute Genome Sequencing Center for Infectious Disease"/>
            <person name="Wu L."/>
            <person name="Ma J."/>
        </authorList>
    </citation>
    <scope>NUCLEOTIDE SEQUENCE [LARGE SCALE GENOMIC DNA]</scope>
    <source>
        <strain evidence="4">JCM 3367</strain>
    </source>
</reference>
<gene>
    <name evidence="3" type="ORF">GCM10010201_07850</name>
</gene>
<keyword evidence="3" id="KW-0378">Hydrolase</keyword>
<dbReference type="PRINTS" id="PR00412">
    <property type="entry name" value="EPOXHYDRLASE"/>
</dbReference>
<evidence type="ECO:0000259" key="2">
    <source>
        <dbReference type="Pfam" id="PF12697"/>
    </source>
</evidence>
<keyword evidence="4" id="KW-1185">Reference proteome</keyword>
<evidence type="ECO:0000313" key="3">
    <source>
        <dbReference type="EMBL" id="GAA2514263.1"/>
    </source>
</evidence>
<evidence type="ECO:0000256" key="1">
    <source>
        <dbReference type="ARBA" id="ARBA00022559"/>
    </source>
</evidence>
<protein>
    <submittedName>
        <fullName evidence="3">Alpha/beta hydrolase</fullName>
    </submittedName>
</protein>
<dbReference type="SUPFAM" id="SSF53474">
    <property type="entry name" value="alpha/beta-Hydrolases"/>
    <property type="match status" value="1"/>
</dbReference>
<proteinExistence type="predicted"/>
<keyword evidence="1" id="KW-0560">Oxidoreductase</keyword>